<dbReference type="PROSITE" id="PS50110">
    <property type="entry name" value="RESPONSE_REGULATORY"/>
    <property type="match status" value="1"/>
</dbReference>
<dbReference type="SUPFAM" id="SSF52172">
    <property type="entry name" value="CheY-like"/>
    <property type="match status" value="1"/>
</dbReference>
<organism evidence="3 4">
    <name type="scientific">Spirosoma arboris</name>
    <dbReference type="NCBI Taxonomy" id="2682092"/>
    <lineage>
        <taxon>Bacteria</taxon>
        <taxon>Pseudomonadati</taxon>
        <taxon>Bacteroidota</taxon>
        <taxon>Cytophagia</taxon>
        <taxon>Cytophagales</taxon>
        <taxon>Cytophagaceae</taxon>
        <taxon>Spirosoma</taxon>
    </lineage>
</organism>
<evidence type="ECO:0000259" key="2">
    <source>
        <dbReference type="PROSITE" id="PS50110"/>
    </source>
</evidence>
<dbReference type="PANTHER" id="PTHR44520:SF2">
    <property type="entry name" value="RESPONSE REGULATOR RCP1"/>
    <property type="match status" value="1"/>
</dbReference>
<dbReference type="EMBL" id="WPIN01000014">
    <property type="protein sequence ID" value="MVM34124.1"/>
    <property type="molecule type" value="Genomic_DNA"/>
</dbReference>
<dbReference type="Gene3D" id="3.40.50.2300">
    <property type="match status" value="1"/>
</dbReference>
<dbReference type="InterPro" id="IPR052893">
    <property type="entry name" value="TCS_response_regulator"/>
</dbReference>
<dbReference type="Proteomes" id="UP000436006">
    <property type="component" value="Unassembled WGS sequence"/>
</dbReference>
<keyword evidence="4" id="KW-1185">Reference proteome</keyword>
<dbReference type="SMART" id="SM00448">
    <property type="entry name" value="REC"/>
    <property type="match status" value="1"/>
</dbReference>
<evidence type="ECO:0000313" key="3">
    <source>
        <dbReference type="EMBL" id="MVM34124.1"/>
    </source>
</evidence>
<proteinExistence type="predicted"/>
<keyword evidence="1" id="KW-0597">Phosphoprotein</keyword>
<protein>
    <submittedName>
        <fullName evidence="3">Response regulator</fullName>
    </submittedName>
</protein>
<feature type="domain" description="Response regulatory" evidence="2">
    <location>
        <begin position="6"/>
        <end position="128"/>
    </location>
</feature>
<dbReference type="InterPro" id="IPR001789">
    <property type="entry name" value="Sig_transdc_resp-reg_receiver"/>
</dbReference>
<dbReference type="AlphaFoldDB" id="A0A7K1SK52"/>
<evidence type="ECO:0000256" key="1">
    <source>
        <dbReference type="PROSITE-ProRule" id="PRU00169"/>
    </source>
</evidence>
<name>A0A7K1SK52_9BACT</name>
<dbReference type="InterPro" id="IPR011006">
    <property type="entry name" value="CheY-like_superfamily"/>
</dbReference>
<dbReference type="GO" id="GO:0000160">
    <property type="term" value="P:phosphorelay signal transduction system"/>
    <property type="evidence" value="ECO:0007669"/>
    <property type="project" value="InterPro"/>
</dbReference>
<gene>
    <name evidence="3" type="ORF">GO755_29090</name>
</gene>
<evidence type="ECO:0000313" key="4">
    <source>
        <dbReference type="Proteomes" id="UP000436006"/>
    </source>
</evidence>
<reference evidence="3 4" key="1">
    <citation type="submission" date="2019-12" db="EMBL/GenBank/DDBJ databases">
        <title>Spirosoma sp. HMF4905 genome sequencing and assembly.</title>
        <authorList>
            <person name="Kang H."/>
            <person name="Cha I."/>
            <person name="Kim H."/>
            <person name="Joh K."/>
        </authorList>
    </citation>
    <scope>NUCLEOTIDE SEQUENCE [LARGE SCALE GENOMIC DNA]</scope>
    <source>
        <strain evidence="3 4">HMF4905</strain>
    </source>
</reference>
<feature type="modified residue" description="4-aspartylphosphate" evidence="1">
    <location>
        <position position="60"/>
    </location>
</feature>
<dbReference type="PANTHER" id="PTHR44520">
    <property type="entry name" value="RESPONSE REGULATOR RCP1-RELATED"/>
    <property type="match status" value="1"/>
</dbReference>
<dbReference type="RefSeq" id="WP_157588922.1">
    <property type="nucleotide sequence ID" value="NZ_WPIN01000014.1"/>
</dbReference>
<sequence length="145" mass="16211">MPSKFRVLVVDDDSTLLGILNQASQTSFPEAAFTQVANVSQAKTFLNTLDGYGPRLVLLDINLKAPESGLDFLSYLRLDKQNSLLPVVMLTVSEAASDVRQAYEWGANSFSVKPFSYSDWQSYLKGLRNYWFETVTLPAAVYTKK</sequence>
<dbReference type="Pfam" id="PF00072">
    <property type="entry name" value="Response_reg"/>
    <property type="match status" value="1"/>
</dbReference>
<comment type="caution">
    <text evidence="3">The sequence shown here is derived from an EMBL/GenBank/DDBJ whole genome shotgun (WGS) entry which is preliminary data.</text>
</comment>
<accession>A0A7K1SK52</accession>